<dbReference type="PROSITE" id="PS50926">
    <property type="entry name" value="TRAM"/>
    <property type="match status" value="1"/>
</dbReference>
<name>A0AAF0BL15_9PROT</name>
<dbReference type="SUPFAM" id="SSF53335">
    <property type="entry name" value="S-adenosyl-L-methionine-dependent methyltransferases"/>
    <property type="match status" value="1"/>
</dbReference>
<feature type="binding site" evidence="6">
    <location>
        <position position="353"/>
    </location>
    <ligand>
        <name>S-adenosyl-L-methionine</name>
        <dbReference type="ChEBI" id="CHEBI:59789"/>
    </ligand>
</feature>
<keyword evidence="5" id="KW-0411">Iron-sulfur</keyword>
<keyword evidence="3 6" id="KW-0808">Transferase</keyword>
<keyword evidence="4 6" id="KW-0949">S-adenosyl-L-methionine</keyword>
<evidence type="ECO:0000313" key="10">
    <source>
        <dbReference type="Proteomes" id="UP001217500"/>
    </source>
</evidence>
<comment type="similarity">
    <text evidence="6">Belongs to the class I-like SAM-binding methyltransferase superfamily. RNA M5U methyltransferase family.</text>
</comment>
<dbReference type="InterPro" id="IPR012340">
    <property type="entry name" value="NA-bd_OB-fold"/>
</dbReference>
<dbReference type="PANTHER" id="PTHR11061:SF49">
    <property type="entry name" value="23S RRNA (URACIL(1939)-C(5))-METHYLTRANSFERASE RLMD"/>
    <property type="match status" value="1"/>
</dbReference>
<keyword evidence="1" id="KW-0479">Metal-binding</keyword>
<dbReference type="SUPFAM" id="SSF50249">
    <property type="entry name" value="Nucleic acid-binding proteins"/>
    <property type="match status" value="1"/>
</dbReference>
<dbReference type="Gene3D" id="2.40.50.140">
    <property type="entry name" value="Nucleic acid-binding proteins"/>
    <property type="match status" value="1"/>
</dbReference>
<dbReference type="NCBIfam" id="TIGR00479">
    <property type="entry name" value="rumA"/>
    <property type="match status" value="1"/>
</dbReference>
<evidence type="ECO:0000313" key="9">
    <source>
        <dbReference type="EMBL" id="WCL52636.1"/>
    </source>
</evidence>
<proteinExistence type="inferred from homology"/>
<evidence type="ECO:0000256" key="7">
    <source>
        <dbReference type="PROSITE-ProRule" id="PRU10015"/>
    </source>
</evidence>
<dbReference type="RefSeq" id="WP_289501934.1">
    <property type="nucleotide sequence ID" value="NZ_CP116805.1"/>
</dbReference>
<dbReference type="GO" id="GO:0070475">
    <property type="term" value="P:rRNA base methylation"/>
    <property type="evidence" value="ECO:0007669"/>
    <property type="project" value="TreeGrafter"/>
</dbReference>
<evidence type="ECO:0000256" key="5">
    <source>
        <dbReference type="ARBA" id="ARBA00023014"/>
    </source>
</evidence>
<sequence>MADDLLTLTIREVGAQGDGIADGPDGLVYIPYAAAGDVLKARITERQKSGAFAEIAEMITPSPARMAPPCQHFTKCGGCQLQFMSGEDYRAWVKNRVASAMGHHGFDPGVVRDPVITPPASRRRVALKARRTVQGVVLGFNERQSHTIVDLKACPVTRAELTILFEPLRHLLGNLLPQGMHAVLHLTLTASGVDLVIEATKELSLADREALVSFADTYDLAAVHWQDGGFLDPVAIRREPVMQLGAARVALPPAAFIQASDEGEAALVAAVKEGVAGAKRVADLFCGIGTFSFPLAESAQVLAVEGAKGALDALSAAATQATGLKQIVTRHRDLYRRPITGAELKGFDAVVFDPPRAGAKEQAAALVASDIPVIVGVSCNPNTFARDARLLVDGGYSLTSVLPVDQFLWSSHVEIVATFRKG</sequence>
<keyword evidence="10" id="KW-1185">Reference proteome</keyword>
<feature type="domain" description="TRAM" evidence="8">
    <location>
        <begin position="1"/>
        <end position="57"/>
    </location>
</feature>
<dbReference type="Pfam" id="PF05958">
    <property type="entry name" value="tRNA_U5-meth_tr"/>
    <property type="match status" value="1"/>
</dbReference>
<gene>
    <name evidence="9" type="primary">rlmD</name>
    <name evidence="9" type="ORF">PH603_08805</name>
</gene>
<keyword evidence="1" id="KW-0408">Iron</keyword>
<dbReference type="PROSITE" id="PS01230">
    <property type="entry name" value="TRMA_1"/>
    <property type="match status" value="1"/>
</dbReference>
<dbReference type="InterPro" id="IPR002792">
    <property type="entry name" value="TRAM_dom"/>
</dbReference>
<dbReference type="CDD" id="cd02440">
    <property type="entry name" value="AdoMet_MTases"/>
    <property type="match status" value="1"/>
</dbReference>
<dbReference type="InterPro" id="IPR030390">
    <property type="entry name" value="MeTrfase_TrmA_AS"/>
</dbReference>
<dbReference type="KEGG" id="gso:PH603_08805"/>
<dbReference type="InterPro" id="IPR010280">
    <property type="entry name" value="U5_MeTrfase_fam"/>
</dbReference>
<feature type="binding site" evidence="6">
    <location>
        <position position="285"/>
    </location>
    <ligand>
        <name>S-adenosyl-L-methionine</name>
        <dbReference type="ChEBI" id="CHEBI:59789"/>
    </ligand>
</feature>
<keyword evidence="1" id="KW-0004">4Fe-4S</keyword>
<dbReference type="Gene3D" id="2.40.50.1070">
    <property type="match status" value="1"/>
</dbReference>
<organism evidence="9 10">
    <name type="scientific">Gimibacter soli</name>
    <dbReference type="NCBI Taxonomy" id="3024400"/>
    <lineage>
        <taxon>Bacteria</taxon>
        <taxon>Pseudomonadati</taxon>
        <taxon>Pseudomonadota</taxon>
        <taxon>Alphaproteobacteria</taxon>
        <taxon>Kordiimonadales</taxon>
        <taxon>Temperatibacteraceae</taxon>
        <taxon>Gimibacter</taxon>
    </lineage>
</organism>
<evidence type="ECO:0000256" key="3">
    <source>
        <dbReference type="ARBA" id="ARBA00022679"/>
    </source>
</evidence>
<dbReference type="Proteomes" id="UP001217500">
    <property type="component" value="Chromosome"/>
</dbReference>
<accession>A0AAF0BL15</accession>
<dbReference type="PANTHER" id="PTHR11061">
    <property type="entry name" value="RNA M5U METHYLTRANSFERASE"/>
    <property type="match status" value="1"/>
</dbReference>
<dbReference type="EC" id="2.1.1.190" evidence="9"/>
<feature type="active site" description="Nucleophile" evidence="6">
    <location>
        <position position="379"/>
    </location>
</feature>
<feature type="active site" evidence="7">
    <location>
        <position position="379"/>
    </location>
</feature>
<dbReference type="EMBL" id="CP116805">
    <property type="protein sequence ID" value="WCL52636.1"/>
    <property type="molecule type" value="Genomic_DNA"/>
</dbReference>
<evidence type="ECO:0000256" key="1">
    <source>
        <dbReference type="ARBA" id="ARBA00022485"/>
    </source>
</evidence>
<keyword evidence="2 6" id="KW-0489">Methyltransferase</keyword>
<feature type="binding site" evidence="6">
    <location>
        <position position="258"/>
    </location>
    <ligand>
        <name>S-adenosyl-L-methionine</name>
        <dbReference type="ChEBI" id="CHEBI:59789"/>
    </ligand>
</feature>
<evidence type="ECO:0000256" key="6">
    <source>
        <dbReference type="PROSITE-ProRule" id="PRU01024"/>
    </source>
</evidence>
<dbReference type="AlphaFoldDB" id="A0AAF0BL15"/>
<dbReference type="Gene3D" id="3.40.50.150">
    <property type="entry name" value="Vaccinia Virus protein VP39"/>
    <property type="match status" value="1"/>
</dbReference>
<evidence type="ECO:0000256" key="2">
    <source>
        <dbReference type="ARBA" id="ARBA00022603"/>
    </source>
</evidence>
<dbReference type="GO" id="GO:0070041">
    <property type="term" value="F:rRNA (uridine-C5-)-methyltransferase activity"/>
    <property type="evidence" value="ECO:0007669"/>
    <property type="project" value="TreeGrafter"/>
</dbReference>
<dbReference type="InterPro" id="IPR029063">
    <property type="entry name" value="SAM-dependent_MTases_sf"/>
</dbReference>
<reference evidence="9" key="1">
    <citation type="submission" date="2023-01" db="EMBL/GenBank/DDBJ databases">
        <title>The genome sequence of Kordiimonadaceae bacterium 6D33.</title>
        <authorList>
            <person name="Liu Y."/>
        </authorList>
    </citation>
    <scope>NUCLEOTIDE SEQUENCE</scope>
    <source>
        <strain evidence="9">6D33</strain>
    </source>
</reference>
<dbReference type="GO" id="GO:0051536">
    <property type="term" value="F:iron-sulfur cluster binding"/>
    <property type="evidence" value="ECO:0007669"/>
    <property type="project" value="UniProtKB-KW"/>
</dbReference>
<evidence type="ECO:0000256" key="4">
    <source>
        <dbReference type="ARBA" id="ARBA00022691"/>
    </source>
</evidence>
<feature type="binding site" evidence="6">
    <location>
        <position position="305"/>
    </location>
    <ligand>
        <name>S-adenosyl-L-methionine</name>
        <dbReference type="ChEBI" id="CHEBI:59789"/>
    </ligand>
</feature>
<dbReference type="PROSITE" id="PS51687">
    <property type="entry name" value="SAM_MT_RNA_M5U"/>
    <property type="match status" value="1"/>
</dbReference>
<evidence type="ECO:0000259" key="8">
    <source>
        <dbReference type="PROSITE" id="PS50926"/>
    </source>
</evidence>
<protein>
    <submittedName>
        <fullName evidence="9">23S rRNA (Uracil(1939)-C(5))-methyltransferase RlmD</fullName>
        <ecNumber evidence="9">2.1.1.190</ecNumber>
    </submittedName>
</protein>